<evidence type="ECO:0000313" key="2">
    <source>
        <dbReference type="Proteomes" id="UP001403385"/>
    </source>
</evidence>
<dbReference type="Pfam" id="PF17642">
    <property type="entry name" value="TssD"/>
    <property type="match status" value="1"/>
</dbReference>
<organism evidence="1 2">
    <name type="scientific">Rapidithrix thailandica</name>
    <dbReference type="NCBI Taxonomy" id="413964"/>
    <lineage>
        <taxon>Bacteria</taxon>
        <taxon>Pseudomonadati</taxon>
        <taxon>Bacteroidota</taxon>
        <taxon>Cytophagia</taxon>
        <taxon>Cytophagales</taxon>
        <taxon>Flammeovirgaceae</taxon>
        <taxon>Rapidithrix</taxon>
    </lineage>
</organism>
<comment type="caution">
    <text evidence="1">The sequence shown here is derived from an EMBL/GenBank/DDBJ whole genome shotgun (WGS) entry which is preliminary data.</text>
</comment>
<name>A0AAW9S6P6_9BACT</name>
<accession>A0AAW9S6P6</accession>
<evidence type="ECO:0000313" key="1">
    <source>
        <dbReference type="EMBL" id="MEN7551942.1"/>
    </source>
</evidence>
<dbReference type="EMBL" id="JBDKWZ010000031">
    <property type="protein sequence ID" value="MEN7551942.1"/>
    <property type="molecule type" value="Genomic_DNA"/>
</dbReference>
<dbReference type="Proteomes" id="UP001403385">
    <property type="component" value="Unassembled WGS sequence"/>
</dbReference>
<proteinExistence type="predicted"/>
<sequence>MSFLAKLEVDDEVYNVIDCTYHFEQNVDKNHKPSSIPRGGKISLLIESRGTAEFLRWMVEHIHTKDGKITFFRRDERARLFHLNFQKAYCIDYQEHFNHHSDVPMQIQMTISVKKMHAEKAEFENKWAL</sequence>
<dbReference type="RefSeq" id="WP_346824720.1">
    <property type="nucleotide sequence ID" value="NZ_JBDKWZ010000031.1"/>
</dbReference>
<gene>
    <name evidence="1" type="primary">tssD</name>
    <name evidence="1" type="ORF">AAG747_28770</name>
</gene>
<dbReference type="GO" id="GO:0033104">
    <property type="term" value="C:type VI protein secretion system complex"/>
    <property type="evidence" value="ECO:0007669"/>
    <property type="project" value="InterPro"/>
</dbReference>
<keyword evidence="2" id="KW-1185">Reference proteome</keyword>
<protein>
    <submittedName>
        <fullName evidence="1">Type VI secretion system tube protein TssD</fullName>
    </submittedName>
</protein>
<reference evidence="1 2" key="1">
    <citation type="submission" date="2024-04" db="EMBL/GenBank/DDBJ databases">
        <title>Novel genus in family Flammeovirgaceae.</title>
        <authorList>
            <person name="Nguyen T.H."/>
            <person name="Vuong T.Q."/>
            <person name="Le H."/>
            <person name="Kim S.-G."/>
        </authorList>
    </citation>
    <scope>NUCLEOTIDE SEQUENCE [LARGE SCALE GENOMIC DNA]</scope>
    <source>
        <strain evidence="1 2">JCM 23209</strain>
    </source>
</reference>
<dbReference type="InterPro" id="IPR041408">
    <property type="entry name" value="Hcp_Tssd"/>
</dbReference>
<dbReference type="AlphaFoldDB" id="A0AAW9S6P6"/>